<comment type="caution">
    <text evidence="2">The sequence shown here is derived from an EMBL/GenBank/DDBJ whole genome shotgun (WGS) entry which is preliminary data.</text>
</comment>
<dbReference type="Proteomes" id="UP000761534">
    <property type="component" value="Unassembled WGS sequence"/>
</dbReference>
<name>A0A642V4X4_9ASCO</name>
<dbReference type="InterPro" id="IPR024500">
    <property type="entry name" value="DUF3074"/>
</dbReference>
<dbReference type="OrthoDB" id="6423603at2759"/>
<dbReference type="EMBL" id="SWFS01000191">
    <property type="protein sequence ID" value="KAA8914920.1"/>
    <property type="molecule type" value="Genomic_DNA"/>
</dbReference>
<dbReference type="Pfam" id="PF11274">
    <property type="entry name" value="DUF3074"/>
    <property type="match status" value="1"/>
</dbReference>
<sequence length="221" mass="25402">MGEFTFELKEYKEEEVPSGEVAAQTALEFTSKIQTEWTKGKDYPKDGCTVKTYNTRLGGDFWMARVSRHGDVGFDAFKKGIFENHTENEVEYIPLLDSFKILGETGDWRSVLVHYKFPRLFSDREMTVWIAAVQPDPEVKQFVVISLPSDRPIVEDVTRAYYCSIEVVTYLEDEGCVEWLMAQASDACGNIPRWIQDRSVTASVVDDVPHFISWAKQKYQN</sequence>
<organism evidence="2 3">
    <name type="scientific">Trichomonascus ciferrii</name>
    <dbReference type="NCBI Taxonomy" id="44093"/>
    <lineage>
        <taxon>Eukaryota</taxon>
        <taxon>Fungi</taxon>
        <taxon>Dikarya</taxon>
        <taxon>Ascomycota</taxon>
        <taxon>Saccharomycotina</taxon>
        <taxon>Dipodascomycetes</taxon>
        <taxon>Dipodascales</taxon>
        <taxon>Trichomonascaceae</taxon>
        <taxon>Trichomonascus</taxon>
        <taxon>Trichomonascus ciferrii complex</taxon>
    </lineage>
</organism>
<gene>
    <name evidence="2" type="ORF">TRICI_002803</name>
</gene>
<evidence type="ECO:0000313" key="2">
    <source>
        <dbReference type="EMBL" id="KAA8914920.1"/>
    </source>
</evidence>
<reference evidence="2" key="1">
    <citation type="journal article" date="2019" name="G3 (Bethesda)">
        <title>Genome Assemblies of Two Rare Opportunistic Yeast Pathogens: Diutina rugosa (syn. Candida rugosa) and Trichomonascus ciferrii (syn. Candida ciferrii).</title>
        <authorList>
            <person name="Mixao V."/>
            <person name="Saus E."/>
            <person name="Hansen A.P."/>
            <person name="Lass-Florl C."/>
            <person name="Gabaldon T."/>
        </authorList>
    </citation>
    <scope>NUCLEOTIDE SEQUENCE</scope>
    <source>
        <strain evidence="2">CBS 4856</strain>
    </source>
</reference>
<dbReference type="VEuPathDB" id="FungiDB:TRICI_002803"/>
<feature type="domain" description="DUF3074" evidence="1">
    <location>
        <begin position="62"/>
        <end position="215"/>
    </location>
</feature>
<accession>A0A642V4X4</accession>
<dbReference type="AlphaFoldDB" id="A0A642V4X4"/>
<dbReference type="PANTHER" id="PTHR40370">
    <property type="entry name" value="EXPRESSED PROTEIN"/>
    <property type="match status" value="1"/>
</dbReference>
<dbReference type="Gene3D" id="3.30.530.20">
    <property type="match status" value="1"/>
</dbReference>
<keyword evidence="3" id="KW-1185">Reference proteome</keyword>
<evidence type="ECO:0000313" key="3">
    <source>
        <dbReference type="Proteomes" id="UP000761534"/>
    </source>
</evidence>
<protein>
    <recommendedName>
        <fullName evidence="1">DUF3074 domain-containing protein</fullName>
    </recommendedName>
</protein>
<proteinExistence type="predicted"/>
<dbReference type="PANTHER" id="PTHR40370:SF1">
    <property type="entry name" value="DUF3074 DOMAIN-CONTAINING PROTEIN"/>
    <property type="match status" value="1"/>
</dbReference>
<evidence type="ECO:0000259" key="1">
    <source>
        <dbReference type="Pfam" id="PF11274"/>
    </source>
</evidence>
<dbReference type="SUPFAM" id="SSF55961">
    <property type="entry name" value="Bet v1-like"/>
    <property type="match status" value="1"/>
</dbReference>
<dbReference type="InterPro" id="IPR023393">
    <property type="entry name" value="START-like_dom_sf"/>
</dbReference>